<reference evidence="3" key="1">
    <citation type="journal article" date="2019" name="Int. J. Syst. Evol. Microbiol.">
        <title>The Global Catalogue of Microorganisms (GCM) 10K type strain sequencing project: providing services to taxonomists for standard genome sequencing and annotation.</title>
        <authorList>
            <consortium name="The Broad Institute Genomics Platform"/>
            <consortium name="The Broad Institute Genome Sequencing Center for Infectious Disease"/>
            <person name="Wu L."/>
            <person name="Ma J."/>
        </authorList>
    </citation>
    <scope>NUCLEOTIDE SEQUENCE [LARGE SCALE GENOMIC DNA]</scope>
    <source>
        <strain evidence="3">KCTC 52298</strain>
    </source>
</reference>
<evidence type="ECO:0000313" key="2">
    <source>
        <dbReference type="EMBL" id="MFD2555203.1"/>
    </source>
</evidence>
<evidence type="ECO:0000313" key="3">
    <source>
        <dbReference type="Proteomes" id="UP001597440"/>
    </source>
</evidence>
<dbReference type="EMBL" id="JBHULD010000014">
    <property type="protein sequence ID" value="MFD2555203.1"/>
    <property type="molecule type" value="Genomic_DNA"/>
</dbReference>
<keyword evidence="1" id="KW-1133">Transmembrane helix</keyword>
<keyword evidence="1" id="KW-0472">Membrane</keyword>
<dbReference type="RefSeq" id="WP_380892931.1">
    <property type="nucleotide sequence ID" value="NZ_JBHULD010000014.1"/>
</dbReference>
<dbReference type="Proteomes" id="UP001597440">
    <property type="component" value="Unassembled WGS sequence"/>
</dbReference>
<evidence type="ECO:0008006" key="4">
    <source>
        <dbReference type="Google" id="ProtNLM"/>
    </source>
</evidence>
<accession>A0ABW5L333</accession>
<comment type="caution">
    <text evidence="2">The sequence shown here is derived from an EMBL/GenBank/DDBJ whole genome shotgun (WGS) entry which is preliminary data.</text>
</comment>
<gene>
    <name evidence="2" type="ORF">ACFSQW_12420</name>
</gene>
<organism evidence="2 3">
    <name type="scientific">Sphingobacterium tabacisoli</name>
    <dbReference type="NCBI Taxonomy" id="2044855"/>
    <lineage>
        <taxon>Bacteria</taxon>
        <taxon>Pseudomonadati</taxon>
        <taxon>Bacteroidota</taxon>
        <taxon>Sphingobacteriia</taxon>
        <taxon>Sphingobacteriales</taxon>
        <taxon>Sphingobacteriaceae</taxon>
        <taxon>Sphingobacterium</taxon>
    </lineage>
</organism>
<feature type="transmembrane region" description="Helical" evidence="1">
    <location>
        <begin position="42"/>
        <end position="61"/>
    </location>
</feature>
<keyword evidence="1" id="KW-0812">Transmembrane</keyword>
<proteinExistence type="predicted"/>
<keyword evidence="3" id="KW-1185">Reference proteome</keyword>
<name>A0ABW5L333_9SPHI</name>
<evidence type="ECO:0000256" key="1">
    <source>
        <dbReference type="SAM" id="Phobius"/>
    </source>
</evidence>
<sequence>MLPQLMENIELIALIVLLFTFFVYTLYHAVNNPKLYSEERLFWVLIILLTTFFGWIVYWKVGKNGSNRSQILLNKRADYP</sequence>
<feature type="transmembrane region" description="Helical" evidence="1">
    <location>
        <begin position="12"/>
        <end position="30"/>
    </location>
</feature>
<protein>
    <recommendedName>
        <fullName evidence="4">Cardiolipin synthase N-terminal domain-containing protein</fullName>
    </recommendedName>
</protein>